<name>A0AAE7RWI4_9CAUD</name>
<evidence type="ECO:0000313" key="1">
    <source>
        <dbReference type="EMBL" id="QWM89985.1"/>
    </source>
</evidence>
<gene>
    <name evidence="1" type="primary">gp_20530</name>
</gene>
<dbReference type="KEGG" id="vg:75691058"/>
<protein>
    <submittedName>
        <fullName evidence="1">Uncharacterized protein</fullName>
    </submittedName>
</protein>
<dbReference type="Proteomes" id="UP000827440">
    <property type="component" value="Segment"/>
</dbReference>
<sequence length="111" mass="12934">MHNSEIIPALIARIRQNNTDNVIIRSKLYNLLNNVTSKFNDVTKATPYIVDFQNMSNDKVLEHYYLSIGAESLWNARELIMKAIREQNKLINEDYNEKFKDTSKEAIKDKG</sequence>
<dbReference type="RefSeq" id="YP_010359557.1">
    <property type="nucleotide sequence ID" value="NC_062774.1"/>
</dbReference>
<accession>A0AAE7RWI4</accession>
<reference evidence="1 2" key="1">
    <citation type="submission" date="2021-04" db="EMBL/GenBank/DDBJ databases">
        <authorList>
            <person name="Shkoporov A.N."/>
            <person name="Stockdale S.R."/>
            <person name="Guerin E."/>
            <person name="Ross R.P."/>
            <person name="Hill C."/>
        </authorList>
    </citation>
    <scope>NUCLEOTIDE SEQUENCE [LARGE SCALE GENOMIC DNA]</scope>
    <source>
        <strain evidence="2">cr54_1</strain>
    </source>
</reference>
<organism evidence="1 2">
    <name type="scientific">uncultured phage cr54_1</name>
    <dbReference type="NCBI Taxonomy" id="2986398"/>
    <lineage>
        <taxon>Viruses</taxon>
        <taxon>Duplodnaviria</taxon>
        <taxon>Heunggongvirae</taxon>
        <taxon>Uroviricota</taxon>
        <taxon>Caudoviricetes</taxon>
        <taxon>Crassvirales</taxon>
        <taxon>Intestiviridae</taxon>
        <taxon>Churivirinae</taxon>
        <taxon>Jahgtovirus</taxon>
        <taxon>Jahgtovirus intestinalis</taxon>
    </lineage>
</organism>
<proteinExistence type="predicted"/>
<keyword evidence="2" id="KW-1185">Reference proteome</keyword>
<dbReference type="EMBL" id="MZ130484">
    <property type="protein sequence ID" value="QWM89985.1"/>
    <property type="molecule type" value="Genomic_DNA"/>
</dbReference>
<dbReference type="GeneID" id="75691058"/>
<evidence type="ECO:0000313" key="2">
    <source>
        <dbReference type="Proteomes" id="UP000827440"/>
    </source>
</evidence>